<dbReference type="PANTHER" id="PTHR37466:SF1">
    <property type="entry name" value="SLR1628 PROTEIN"/>
    <property type="match status" value="1"/>
</dbReference>
<dbReference type="Proteomes" id="UP001521184">
    <property type="component" value="Unassembled WGS sequence"/>
</dbReference>
<evidence type="ECO:0000313" key="2">
    <source>
        <dbReference type="EMBL" id="KAL1645512.1"/>
    </source>
</evidence>
<reference evidence="2 3" key="1">
    <citation type="journal article" date="2023" name="Plant Dis.">
        <title>First Report of Diplodia intermedia Causing Canker and Dieback Diseases on Apple Trees in Canada.</title>
        <authorList>
            <person name="Ellouze W."/>
            <person name="Ilyukhin E."/>
            <person name="Sulman M."/>
            <person name="Ali S."/>
        </authorList>
    </citation>
    <scope>NUCLEOTIDE SEQUENCE [LARGE SCALE GENOMIC DNA]</scope>
    <source>
        <strain evidence="2 3">M45-28</strain>
    </source>
</reference>
<name>A0ABR3TVG5_9PEZI</name>
<evidence type="ECO:0000256" key="1">
    <source>
        <dbReference type="SAM" id="MobiDB-lite"/>
    </source>
</evidence>
<sequence>MASLNGERQDPTTAFGRPDLSGWPEARPMTIKTDSWGMAVFKKPLALHSTKPMTGFLRNGYCEVPAGDFGNHSVAAEVTDEFLEFSASRGNDLRTVGLAGGCKWCLCASRWKEALDARKNDQDPVVPKVFLNATNEKALDKLDLGDLKRFAVDKEA</sequence>
<comment type="caution">
    <text evidence="2">The sequence shown here is derived from an EMBL/GenBank/DDBJ whole genome shotgun (WGS) entry which is preliminary data.</text>
</comment>
<keyword evidence="3" id="KW-1185">Reference proteome</keyword>
<gene>
    <name evidence="2" type="ORF">SLS58_003821</name>
</gene>
<dbReference type="Pfam" id="PF09996">
    <property type="entry name" value="DUF2237"/>
    <property type="match status" value="1"/>
</dbReference>
<feature type="region of interest" description="Disordered" evidence="1">
    <location>
        <begin position="1"/>
        <end position="26"/>
    </location>
</feature>
<accession>A0ABR3TVG5</accession>
<dbReference type="Gene3D" id="3.30.56.110">
    <property type="entry name" value="Protein of unknown function DUF2237"/>
    <property type="match status" value="1"/>
</dbReference>
<proteinExistence type="predicted"/>
<evidence type="ECO:0000313" key="3">
    <source>
        <dbReference type="Proteomes" id="UP001521184"/>
    </source>
</evidence>
<organism evidence="2 3">
    <name type="scientific">Diplodia intermedia</name>
    <dbReference type="NCBI Taxonomy" id="856260"/>
    <lineage>
        <taxon>Eukaryota</taxon>
        <taxon>Fungi</taxon>
        <taxon>Dikarya</taxon>
        <taxon>Ascomycota</taxon>
        <taxon>Pezizomycotina</taxon>
        <taxon>Dothideomycetes</taxon>
        <taxon>Dothideomycetes incertae sedis</taxon>
        <taxon>Botryosphaeriales</taxon>
        <taxon>Botryosphaeriaceae</taxon>
        <taxon>Diplodia</taxon>
    </lineage>
</organism>
<dbReference type="InterPro" id="IPR018714">
    <property type="entry name" value="DUF2237"/>
</dbReference>
<dbReference type="EMBL" id="JAKEKT020000019">
    <property type="protein sequence ID" value="KAL1645512.1"/>
    <property type="molecule type" value="Genomic_DNA"/>
</dbReference>
<dbReference type="PANTHER" id="PTHR37466">
    <property type="entry name" value="SLR1628 PROTEIN"/>
    <property type="match status" value="1"/>
</dbReference>
<protein>
    <submittedName>
        <fullName evidence="2">Uncharacterized protein</fullName>
    </submittedName>
</protein>